<name>A0A0B7B7B4_9EUPU</name>
<accession>A0A0B7B7B4</accession>
<dbReference type="EMBL" id="HACG01041091">
    <property type="protein sequence ID" value="CEK87956.1"/>
    <property type="molecule type" value="Transcribed_RNA"/>
</dbReference>
<reference evidence="1" key="1">
    <citation type="submission" date="2014-12" db="EMBL/GenBank/DDBJ databases">
        <title>Insight into the proteome of Arion vulgaris.</title>
        <authorList>
            <person name="Aradska J."/>
            <person name="Bulat T."/>
            <person name="Smidak R."/>
            <person name="Sarate P."/>
            <person name="Gangsoo J."/>
            <person name="Sialana F."/>
            <person name="Bilban M."/>
            <person name="Lubec G."/>
        </authorList>
    </citation>
    <scope>NUCLEOTIDE SEQUENCE</scope>
    <source>
        <tissue evidence="1">Skin</tissue>
    </source>
</reference>
<protein>
    <submittedName>
        <fullName evidence="1">Uncharacterized protein</fullName>
    </submittedName>
</protein>
<dbReference type="EMBL" id="HACG01041090">
    <property type="protein sequence ID" value="CEK87955.1"/>
    <property type="molecule type" value="Transcribed_RNA"/>
</dbReference>
<evidence type="ECO:0000313" key="1">
    <source>
        <dbReference type="EMBL" id="CEK87955.1"/>
    </source>
</evidence>
<feature type="non-terminal residue" evidence="1">
    <location>
        <position position="1"/>
    </location>
</feature>
<organism evidence="1">
    <name type="scientific">Arion vulgaris</name>
    <dbReference type="NCBI Taxonomy" id="1028688"/>
    <lineage>
        <taxon>Eukaryota</taxon>
        <taxon>Metazoa</taxon>
        <taxon>Spiralia</taxon>
        <taxon>Lophotrochozoa</taxon>
        <taxon>Mollusca</taxon>
        <taxon>Gastropoda</taxon>
        <taxon>Heterobranchia</taxon>
        <taxon>Euthyneura</taxon>
        <taxon>Panpulmonata</taxon>
        <taxon>Eupulmonata</taxon>
        <taxon>Stylommatophora</taxon>
        <taxon>Helicina</taxon>
        <taxon>Arionoidea</taxon>
        <taxon>Arionidae</taxon>
        <taxon>Arion</taxon>
    </lineage>
</organism>
<gene>
    <name evidence="1" type="primary">ORF162362</name>
    <name evidence="2" type="synonym">ORF162364</name>
</gene>
<sequence length="105" mass="11395">GHKLGSQLVCQVSPKFSVKVWQGGATCCFSADPGEDSRAGHAPVFVPPADTCNSKTLYIQNYLQCPHMTAVTVQLKNLSHMSSTFRQSLLLLEVCLLSHSTCKTI</sequence>
<dbReference type="AlphaFoldDB" id="A0A0B7B7B4"/>
<evidence type="ECO:0000313" key="2">
    <source>
        <dbReference type="EMBL" id="CEK87956.1"/>
    </source>
</evidence>
<proteinExistence type="predicted"/>